<keyword evidence="1" id="KW-0689">Ribosomal protein</keyword>
<reference evidence="2" key="1">
    <citation type="journal article" date="2019" name="Curr. Biol.">
        <title>Genome Sequence of Striga asiatica Provides Insight into the Evolution of Plant Parasitism.</title>
        <authorList>
            <person name="Yoshida S."/>
            <person name="Kim S."/>
            <person name="Wafula E.K."/>
            <person name="Tanskanen J."/>
            <person name="Kim Y.M."/>
            <person name="Honaas L."/>
            <person name="Yang Z."/>
            <person name="Spallek T."/>
            <person name="Conn C.E."/>
            <person name="Ichihashi Y."/>
            <person name="Cheong K."/>
            <person name="Cui S."/>
            <person name="Der J.P."/>
            <person name="Gundlach H."/>
            <person name="Jiao Y."/>
            <person name="Hori C."/>
            <person name="Ishida J.K."/>
            <person name="Kasahara H."/>
            <person name="Kiba T."/>
            <person name="Kim M.S."/>
            <person name="Koo N."/>
            <person name="Laohavisit A."/>
            <person name="Lee Y.H."/>
            <person name="Lumba S."/>
            <person name="McCourt P."/>
            <person name="Mortimer J.C."/>
            <person name="Mutuku J.M."/>
            <person name="Nomura T."/>
            <person name="Sasaki-Sekimoto Y."/>
            <person name="Seto Y."/>
            <person name="Wang Y."/>
            <person name="Wakatake T."/>
            <person name="Sakakibara H."/>
            <person name="Demura T."/>
            <person name="Yamaguchi S."/>
            <person name="Yoneyama K."/>
            <person name="Manabe R.I."/>
            <person name="Nelson D.C."/>
            <person name="Schulman A.H."/>
            <person name="Timko M.P."/>
            <person name="dePamphilis C.W."/>
            <person name="Choi D."/>
            <person name="Shirasu K."/>
        </authorList>
    </citation>
    <scope>NUCLEOTIDE SEQUENCE [LARGE SCALE GENOMIC DNA]</scope>
    <source>
        <strain evidence="2">cv. UVA1</strain>
    </source>
</reference>
<proteinExistence type="predicted"/>
<dbReference type="Proteomes" id="UP000325081">
    <property type="component" value="Unassembled WGS sequence"/>
</dbReference>
<dbReference type="EMBL" id="BKCP01010804">
    <property type="protein sequence ID" value="GER53807.1"/>
    <property type="molecule type" value="Genomic_DNA"/>
</dbReference>
<evidence type="ECO:0000313" key="1">
    <source>
        <dbReference type="EMBL" id="GER53807.1"/>
    </source>
</evidence>
<keyword evidence="2" id="KW-1185">Reference proteome</keyword>
<gene>
    <name evidence="1" type="ORF">STAS_31354</name>
</gene>
<accession>A0A5A7RB29</accession>
<dbReference type="AlphaFoldDB" id="A0A5A7RB29"/>
<organism evidence="1 2">
    <name type="scientific">Striga asiatica</name>
    <name type="common">Asiatic witchweed</name>
    <name type="synonym">Buchnera asiatica</name>
    <dbReference type="NCBI Taxonomy" id="4170"/>
    <lineage>
        <taxon>Eukaryota</taxon>
        <taxon>Viridiplantae</taxon>
        <taxon>Streptophyta</taxon>
        <taxon>Embryophyta</taxon>
        <taxon>Tracheophyta</taxon>
        <taxon>Spermatophyta</taxon>
        <taxon>Magnoliopsida</taxon>
        <taxon>eudicotyledons</taxon>
        <taxon>Gunneridae</taxon>
        <taxon>Pentapetalae</taxon>
        <taxon>asterids</taxon>
        <taxon>lamiids</taxon>
        <taxon>Lamiales</taxon>
        <taxon>Orobanchaceae</taxon>
        <taxon>Buchnereae</taxon>
        <taxon>Striga</taxon>
    </lineage>
</organism>
<protein>
    <submittedName>
        <fullName evidence="1">50S ribosomal protein L29</fullName>
    </submittedName>
</protein>
<sequence>MNRTEKKNGNWTCTFISTSEISMKQNDAAPKQKEQWNRDFAQVSARQFAVRIEAIGQISAQFEIRFVLGSDTARTLRGALGDPIPSWPVRRNQPGYGGRRRQGQGNVSPLIMIVRPNPLFAYSTDQVTNLLYECRATSGLRS</sequence>
<comment type="caution">
    <text evidence="1">The sequence shown here is derived from an EMBL/GenBank/DDBJ whole genome shotgun (WGS) entry which is preliminary data.</text>
</comment>
<keyword evidence="1" id="KW-0687">Ribonucleoprotein</keyword>
<evidence type="ECO:0000313" key="2">
    <source>
        <dbReference type="Proteomes" id="UP000325081"/>
    </source>
</evidence>
<dbReference type="GO" id="GO:0005840">
    <property type="term" value="C:ribosome"/>
    <property type="evidence" value="ECO:0007669"/>
    <property type="project" value="UniProtKB-KW"/>
</dbReference>
<name>A0A5A7RB29_STRAF</name>